<evidence type="ECO:0000256" key="1">
    <source>
        <dbReference type="ARBA" id="ARBA00009670"/>
    </source>
</evidence>
<gene>
    <name evidence="4" type="primary">ubiB_3</name>
    <name evidence="4" type="ORF">Pan216_34820</name>
</gene>
<keyword evidence="2" id="KW-1133">Transmembrane helix</keyword>
<dbReference type="PANTHER" id="PTHR10566">
    <property type="entry name" value="CHAPERONE-ACTIVITY OF BC1 COMPLEX CABC1 -RELATED"/>
    <property type="match status" value="1"/>
</dbReference>
<protein>
    <recommendedName>
        <fullName evidence="3">ABC1 atypical kinase-like domain-containing protein</fullName>
    </recommendedName>
</protein>
<dbReference type="OrthoDB" id="9795390at2"/>
<keyword evidence="2" id="KW-0812">Transmembrane</keyword>
<accession>A0A518B6L2</accession>
<evidence type="ECO:0000313" key="5">
    <source>
        <dbReference type="Proteomes" id="UP000317093"/>
    </source>
</evidence>
<evidence type="ECO:0000259" key="3">
    <source>
        <dbReference type="Pfam" id="PF03109"/>
    </source>
</evidence>
<name>A0A518B6L2_9BACT</name>
<sequence>MAFGKLGIIGRTYRHVRRYRQILTVFFKYGFGDLLERLHLNPIKDLGRKLLPQQEGAYELHSRAERIRMAIEELGPTFIKMGQILSTRPDLLPVELLEQMEKLQSDVPAFPMEDVRAIVEEELDAPLDTIFDRFDETPLAAASIAQVHRARLAGSHDDVVVKIQRPNVDEMIEVDLEILAHLAALMEKYVEGLDAQRPTKIIQELAAGIEQELDFEVESAHMERFTAQFEDDPTIHVPKVCRNHSTQRVLTMEYIEGVRPSNLEALRTQGYDLKRIAHQGADLLMRQIFEFGFFHGDPHPGNLFVMPGHVLCYLDLGMTGRLNRMMKERFADLVVAVGRRDPEKTASALVTLAPPDEDDALDLDMEGLERDVAEFLDRHFYRPIREVRFGAMMRELFLMATRYRLRVPANIYMMLKALATWESLARQLDPDFDIAQETRPFVEKLQWDRLRPARITNQLVESGFEMAVLLKEIPGQLREIMQQAKRGRIKIEFEHRGLEPMLEKNDQISNRLAFSIVLSALVIGSSLMVLAKVPPLWNEIPLIGLGGFLFAGIMGFWLLISIIKHHQL</sequence>
<organism evidence="4 5">
    <name type="scientific">Kolteria novifilia</name>
    <dbReference type="NCBI Taxonomy" id="2527975"/>
    <lineage>
        <taxon>Bacteria</taxon>
        <taxon>Pseudomonadati</taxon>
        <taxon>Planctomycetota</taxon>
        <taxon>Planctomycetia</taxon>
        <taxon>Kolteriales</taxon>
        <taxon>Kolteriaceae</taxon>
        <taxon>Kolteria</taxon>
    </lineage>
</organism>
<reference evidence="4 5" key="1">
    <citation type="submission" date="2019-02" db="EMBL/GenBank/DDBJ databases">
        <title>Deep-cultivation of Planctomycetes and their phenomic and genomic characterization uncovers novel biology.</title>
        <authorList>
            <person name="Wiegand S."/>
            <person name="Jogler M."/>
            <person name="Boedeker C."/>
            <person name="Pinto D."/>
            <person name="Vollmers J."/>
            <person name="Rivas-Marin E."/>
            <person name="Kohn T."/>
            <person name="Peeters S.H."/>
            <person name="Heuer A."/>
            <person name="Rast P."/>
            <person name="Oberbeckmann S."/>
            <person name="Bunk B."/>
            <person name="Jeske O."/>
            <person name="Meyerdierks A."/>
            <person name="Storesund J.E."/>
            <person name="Kallscheuer N."/>
            <person name="Luecker S."/>
            <person name="Lage O.M."/>
            <person name="Pohl T."/>
            <person name="Merkel B.J."/>
            <person name="Hornburger P."/>
            <person name="Mueller R.-W."/>
            <person name="Bruemmer F."/>
            <person name="Labrenz M."/>
            <person name="Spormann A.M."/>
            <person name="Op den Camp H."/>
            <person name="Overmann J."/>
            <person name="Amann R."/>
            <person name="Jetten M.S.M."/>
            <person name="Mascher T."/>
            <person name="Medema M.H."/>
            <person name="Devos D.P."/>
            <person name="Kaster A.-K."/>
            <person name="Ovreas L."/>
            <person name="Rohde M."/>
            <person name="Galperin M.Y."/>
            <person name="Jogler C."/>
        </authorList>
    </citation>
    <scope>NUCLEOTIDE SEQUENCE [LARGE SCALE GENOMIC DNA]</scope>
    <source>
        <strain evidence="4 5">Pan216</strain>
    </source>
</reference>
<evidence type="ECO:0000313" key="4">
    <source>
        <dbReference type="EMBL" id="QDU62615.1"/>
    </source>
</evidence>
<comment type="similarity">
    <text evidence="1">Belongs to the protein kinase superfamily. ADCK protein kinase family.</text>
</comment>
<dbReference type="SUPFAM" id="SSF56112">
    <property type="entry name" value="Protein kinase-like (PK-like)"/>
    <property type="match status" value="1"/>
</dbReference>
<dbReference type="RefSeq" id="WP_145259501.1">
    <property type="nucleotide sequence ID" value="NZ_CP036279.1"/>
</dbReference>
<feature type="transmembrane region" description="Helical" evidence="2">
    <location>
        <begin position="512"/>
        <end position="530"/>
    </location>
</feature>
<keyword evidence="5" id="KW-1185">Reference proteome</keyword>
<dbReference type="Proteomes" id="UP000317093">
    <property type="component" value="Chromosome"/>
</dbReference>
<dbReference type="InterPro" id="IPR011009">
    <property type="entry name" value="Kinase-like_dom_sf"/>
</dbReference>
<dbReference type="PANTHER" id="PTHR10566:SF113">
    <property type="entry name" value="PROTEIN ACTIVITY OF BC1 COMPLEX KINASE 7, CHLOROPLASTIC"/>
    <property type="match status" value="1"/>
</dbReference>
<evidence type="ECO:0000256" key="2">
    <source>
        <dbReference type="SAM" id="Phobius"/>
    </source>
</evidence>
<dbReference type="InterPro" id="IPR050154">
    <property type="entry name" value="UbiB_kinase"/>
</dbReference>
<feature type="domain" description="ABC1 atypical kinase-like" evidence="3">
    <location>
        <begin position="102"/>
        <end position="346"/>
    </location>
</feature>
<dbReference type="EMBL" id="CP036279">
    <property type="protein sequence ID" value="QDU62615.1"/>
    <property type="molecule type" value="Genomic_DNA"/>
</dbReference>
<feature type="transmembrane region" description="Helical" evidence="2">
    <location>
        <begin position="542"/>
        <end position="563"/>
    </location>
</feature>
<dbReference type="KEGG" id="knv:Pan216_34820"/>
<dbReference type="GO" id="GO:0016740">
    <property type="term" value="F:transferase activity"/>
    <property type="evidence" value="ECO:0007669"/>
    <property type="project" value="UniProtKB-KW"/>
</dbReference>
<dbReference type="InterPro" id="IPR004147">
    <property type="entry name" value="ABC1_dom"/>
</dbReference>
<dbReference type="CDD" id="cd05121">
    <property type="entry name" value="ABC1_ADCK3-like"/>
    <property type="match status" value="1"/>
</dbReference>
<keyword evidence="2" id="KW-0472">Membrane</keyword>
<dbReference type="AlphaFoldDB" id="A0A518B6L2"/>
<proteinExistence type="inferred from homology"/>
<keyword evidence="4" id="KW-0808">Transferase</keyword>
<dbReference type="Pfam" id="PF03109">
    <property type="entry name" value="ABC1"/>
    <property type="match status" value="1"/>
</dbReference>